<dbReference type="Proteomes" id="UP001176941">
    <property type="component" value="Chromosome 3"/>
</dbReference>
<name>A0ABN8ZBU0_RANTA</name>
<feature type="region of interest" description="Disordered" evidence="1">
    <location>
        <begin position="1"/>
        <end position="137"/>
    </location>
</feature>
<accession>A0ABN8ZBU0</accession>
<sequence length="152" mass="16449">MTVLERAPGDVSADVPTDVTRRAQRRLLPDPRRGRGHQETAGDWCWGLTARTRGAGPAERPSGSEQPRAPPSPAPFPSGPAPFPSGPRAPETPSLRAAVAPPSSRTGRALPPRHPPPPAPPLRPRPLPKRVARSRRAELCRGCARRCRQSRR</sequence>
<feature type="compositionally biased region" description="Pro residues" evidence="1">
    <location>
        <begin position="68"/>
        <end position="87"/>
    </location>
</feature>
<reference evidence="2" key="1">
    <citation type="submission" date="2023-04" db="EMBL/GenBank/DDBJ databases">
        <authorList>
            <consortium name="ELIXIR-Norway"/>
        </authorList>
    </citation>
    <scope>NUCLEOTIDE SEQUENCE [LARGE SCALE GENOMIC DNA]</scope>
</reference>
<keyword evidence="3" id="KW-1185">Reference proteome</keyword>
<dbReference type="EMBL" id="OX459939">
    <property type="protein sequence ID" value="CAI9170930.1"/>
    <property type="molecule type" value="Genomic_DNA"/>
</dbReference>
<feature type="compositionally biased region" description="Pro residues" evidence="1">
    <location>
        <begin position="112"/>
        <end position="125"/>
    </location>
</feature>
<evidence type="ECO:0000313" key="3">
    <source>
        <dbReference type="Proteomes" id="UP001176941"/>
    </source>
</evidence>
<proteinExistence type="predicted"/>
<feature type="compositionally biased region" description="Basic and acidic residues" evidence="1">
    <location>
        <begin position="27"/>
        <end position="40"/>
    </location>
</feature>
<gene>
    <name evidence="2" type="ORF">MRATA1EN1_LOCUS19892</name>
</gene>
<evidence type="ECO:0000313" key="2">
    <source>
        <dbReference type="EMBL" id="CAI9170930.1"/>
    </source>
</evidence>
<organism evidence="2 3">
    <name type="scientific">Rangifer tarandus platyrhynchus</name>
    <name type="common">Svalbard reindeer</name>
    <dbReference type="NCBI Taxonomy" id="3082113"/>
    <lineage>
        <taxon>Eukaryota</taxon>
        <taxon>Metazoa</taxon>
        <taxon>Chordata</taxon>
        <taxon>Craniata</taxon>
        <taxon>Vertebrata</taxon>
        <taxon>Euteleostomi</taxon>
        <taxon>Mammalia</taxon>
        <taxon>Eutheria</taxon>
        <taxon>Laurasiatheria</taxon>
        <taxon>Artiodactyla</taxon>
        <taxon>Ruminantia</taxon>
        <taxon>Pecora</taxon>
        <taxon>Cervidae</taxon>
        <taxon>Odocoileinae</taxon>
        <taxon>Rangifer</taxon>
    </lineage>
</organism>
<protein>
    <submittedName>
        <fullName evidence="2">Uncharacterized protein</fullName>
    </submittedName>
</protein>
<evidence type="ECO:0000256" key="1">
    <source>
        <dbReference type="SAM" id="MobiDB-lite"/>
    </source>
</evidence>